<reference evidence="6" key="1">
    <citation type="submission" date="2018-12" db="EMBL/GenBank/DDBJ databases">
        <title>Tengunoibacter tsumagoiensis gen. nov., sp. nov., Dictyobacter kobayashii sp. nov., D. alpinus sp. nov., and D. joshuensis sp. nov. and description of Dictyobacteraceae fam. nov. within the order Ktedonobacterales isolated from Tengu-no-mugimeshi.</title>
        <authorList>
            <person name="Wang C.M."/>
            <person name="Zheng Y."/>
            <person name="Sakai Y."/>
            <person name="Toyoda A."/>
            <person name="Minakuchi Y."/>
            <person name="Abe K."/>
            <person name="Yokota A."/>
            <person name="Yabe S."/>
        </authorList>
    </citation>
    <scope>NUCLEOTIDE SEQUENCE [LARGE SCALE GENOMIC DNA]</scope>
    <source>
        <strain evidence="6">Uno11</strain>
    </source>
</reference>
<dbReference type="Pfam" id="PF13377">
    <property type="entry name" value="Peripla_BP_3"/>
    <property type="match status" value="1"/>
</dbReference>
<evidence type="ECO:0000313" key="5">
    <source>
        <dbReference type="EMBL" id="GCE22411.1"/>
    </source>
</evidence>
<dbReference type="PROSITE" id="PS50932">
    <property type="entry name" value="HTH_LACI_2"/>
    <property type="match status" value="1"/>
</dbReference>
<keyword evidence="3" id="KW-0804">Transcription</keyword>
<dbReference type="Proteomes" id="UP000287188">
    <property type="component" value="Unassembled WGS sequence"/>
</dbReference>
<keyword evidence="6" id="KW-1185">Reference proteome</keyword>
<dbReference type="Pfam" id="PF00356">
    <property type="entry name" value="LacI"/>
    <property type="match status" value="1"/>
</dbReference>
<dbReference type="OrthoDB" id="9784962at2"/>
<comment type="caution">
    <text evidence="5">The sequence shown here is derived from an EMBL/GenBank/DDBJ whole genome shotgun (WGS) entry which is preliminary data.</text>
</comment>
<gene>
    <name evidence="5" type="primary">lacI_3</name>
    <name evidence="5" type="ORF">KDK_62110</name>
</gene>
<dbReference type="SMART" id="SM00354">
    <property type="entry name" value="HTH_LACI"/>
    <property type="match status" value="1"/>
</dbReference>
<dbReference type="CDD" id="cd01392">
    <property type="entry name" value="HTH_LacI"/>
    <property type="match status" value="1"/>
</dbReference>
<dbReference type="RefSeq" id="WP_126555197.1">
    <property type="nucleotide sequence ID" value="NZ_BIFS01000002.1"/>
</dbReference>
<dbReference type="Gene3D" id="3.40.50.2300">
    <property type="match status" value="2"/>
</dbReference>
<dbReference type="InterPro" id="IPR046335">
    <property type="entry name" value="LacI/GalR-like_sensor"/>
</dbReference>
<dbReference type="Gene3D" id="1.10.260.40">
    <property type="entry name" value="lambda repressor-like DNA-binding domains"/>
    <property type="match status" value="1"/>
</dbReference>
<feature type="domain" description="HTH lacI-type" evidence="4">
    <location>
        <begin position="2"/>
        <end position="56"/>
    </location>
</feature>
<dbReference type="InterPro" id="IPR010982">
    <property type="entry name" value="Lambda_DNA-bd_dom_sf"/>
</dbReference>
<keyword evidence="1" id="KW-0805">Transcription regulation</keyword>
<evidence type="ECO:0000313" key="6">
    <source>
        <dbReference type="Proteomes" id="UP000287188"/>
    </source>
</evidence>
<dbReference type="PANTHER" id="PTHR30146">
    <property type="entry name" value="LACI-RELATED TRANSCRIPTIONAL REPRESSOR"/>
    <property type="match status" value="1"/>
</dbReference>
<dbReference type="SUPFAM" id="SSF53822">
    <property type="entry name" value="Periplasmic binding protein-like I"/>
    <property type="match status" value="1"/>
</dbReference>
<name>A0A402ATI4_9CHLR</name>
<dbReference type="GO" id="GO:0000976">
    <property type="term" value="F:transcription cis-regulatory region binding"/>
    <property type="evidence" value="ECO:0007669"/>
    <property type="project" value="TreeGrafter"/>
</dbReference>
<accession>A0A402ATI4</accession>
<protein>
    <submittedName>
        <fullName evidence="5">LacI family transcriptional regulator</fullName>
    </submittedName>
</protein>
<evidence type="ECO:0000256" key="2">
    <source>
        <dbReference type="ARBA" id="ARBA00023125"/>
    </source>
</evidence>
<keyword evidence="2" id="KW-0238">DNA-binding</keyword>
<proteinExistence type="predicted"/>
<dbReference type="SUPFAM" id="SSF47413">
    <property type="entry name" value="lambda repressor-like DNA-binding domains"/>
    <property type="match status" value="1"/>
</dbReference>
<organism evidence="5 6">
    <name type="scientific">Dictyobacter kobayashii</name>
    <dbReference type="NCBI Taxonomy" id="2014872"/>
    <lineage>
        <taxon>Bacteria</taxon>
        <taxon>Bacillati</taxon>
        <taxon>Chloroflexota</taxon>
        <taxon>Ktedonobacteria</taxon>
        <taxon>Ktedonobacterales</taxon>
        <taxon>Dictyobacteraceae</taxon>
        <taxon>Dictyobacter</taxon>
    </lineage>
</organism>
<dbReference type="InterPro" id="IPR000843">
    <property type="entry name" value="HTH_LacI"/>
</dbReference>
<evidence type="ECO:0000259" key="4">
    <source>
        <dbReference type="PROSITE" id="PS50932"/>
    </source>
</evidence>
<dbReference type="GO" id="GO:0003700">
    <property type="term" value="F:DNA-binding transcription factor activity"/>
    <property type="evidence" value="ECO:0007669"/>
    <property type="project" value="TreeGrafter"/>
</dbReference>
<dbReference type="InterPro" id="IPR028082">
    <property type="entry name" value="Peripla_BP_I"/>
</dbReference>
<sequence length="335" mass="36856">MPTMADIAKRAGVALSTVSHTLSGKRPVSAEVRQRVLDAIAELEYQPHALARALATKRTRTIALLYPKVSTSLPEPHFEFISSIVEVASSKNYGLLLWTPSDDDGAVLRMIQQGFIAGLVLMEVRLDDPRVEMLKKQNYPFTLIGHCRDNTGINFVDMDFDYALHMCVDYLAGLGHKHVAFINHSSKLYEMGAGYVIRSHEAFMHAAEQHNLCGIVYPCESNAQAGYEVVLAALTENPATTAIITSNAWINGGITRAIYDRGLKIPEDISLMGILSPSVAEMTTPALTTIDFPYKEMGRIGADMLIRQLEGEQIATQLLLKPSLIIRQSSGPSKR</sequence>
<evidence type="ECO:0000256" key="3">
    <source>
        <dbReference type="ARBA" id="ARBA00023163"/>
    </source>
</evidence>
<dbReference type="AlphaFoldDB" id="A0A402ATI4"/>
<dbReference type="PANTHER" id="PTHR30146:SF109">
    <property type="entry name" value="HTH-TYPE TRANSCRIPTIONAL REGULATOR GALS"/>
    <property type="match status" value="1"/>
</dbReference>
<dbReference type="EMBL" id="BIFS01000002">
    <property type="protein sequence ID" value="GCE22411.1"/>
    <property type="molecule type" value="Genomic_DNA"/>
</dbReference>
<evidence type="ECO:0000256" key="1">
    <source>
        <dbReference type="ARBA" id="ARBA00023015"/>
    </source>
</evidence>